<evidence type="ECO:0000256" key="3">
    <source>
        <dbReference type="ARBA" id="ARBA00023117"/>
    </source>
</evidence>
<feature type="compositionally biased region" description="Basic and acidic residues" evidence="7">
    <location>
        <begin position="294"/>
        <end position="309"/>
    </location>
</feature>
<evidence type="ECO:0000256" key="4">
    <source>
        <dbReference type="ARBA" id="ARBA00023163"/>
    </source>
</evidence>
<evidence type="ECO:0000256" key="1">
    <source>
        <dbReference type="ARBA" id="ARBA00004123"/>
    </source>
</evidence>
<dbReference type="PANTHER" id="PTHR47343:SF1">
    <property type="entry name" value="TRANSCRIPTIONAL ACTIVATOR SPT7"/>
    <property type="match status" value="1"/>
</dbReference>
<evidence type="ECO:0000313" key="9">
    <source>
        <dbReference type="EMBL" id="KNZ55526.1"/>
    </source>
</evidence>
<feature type="compositionally biased region" description="Polar residues" evidence="7">
    <location>
        <begin position="689"/>
        <end position="706"/>
    </location>
</feature>
<dbReference type="PRINTS" id="PR00503">
    <property type="entry name" value="BROMODOMAIN"/>
</dbReference>
<feature type="region of interest" description="Disordered" evidence="7">
    <location>
        <begin position="147"/>
        <end position="183"/>
    </location>
</feature>
<dbReference type="InterPro" id="IPR009072">
    <property type="entry name" value="Histone-fold"/>
</dbReference>
<keyword evidence="3 6" id="KW-0103">Bromodomain</keyword>
<dbReference type="PROSITE" id="PS50014">
    <property type="entry name" value="BROMODOMAIN_2"/>
    <property type="match status" value="1"/>
</dbReference>
<dbReference type="InterPro" id="IPR036427">
    <property type="entry name" value="Bromodomain-like_sf"/>
</dbReference>
<feature type="region of interest" description="Disordered" evidence="7">
    <location>
        <begin position="567"/>
        <end position="596"/>
    </location>
</feature>
<evidence type="ECO:0000259" key="8">
    <source>
        <dbReference type="PROSITE" id="PS50014"/>
    </source>
</evidence>
<dbReference type="InterPro" id="IPR018359">
    <property type="entry name" value="Bromodomain_CS"/>
</dbReference>
<comment type="subcellular location">
    <subcellularLocation>
        <location evidence="1">Nucleus</location>
    </subcellularLocation>
</comment>
<comment type="caution">
    <text evidence="9">The sequence shown here is derived from an EMBL/GenBank/DDBJ whole genome shotgun (WGS) entry which is preliminary data.</text>
</comment>
<dbReference type="Pfam" id="PF07524">
    <property type="entry name" value="Bromo_TP"/>
    <property type="match status" value="1"/>
</dbReference>
<dbReference type="Gene3D" id="1.20.920.10">
    <property type="entry name" value="Bromodomain-like"/>
    <property type="match status" value="1"/>
</dbReference>
<dbReference type="OrthoDB" id="21449at2759"/>
<dbReference type="Gene3D" id="1.10.20.10">
    <property type="entry name" value="Histone, subunit A"/>
    <property type="match status" value="1"/>
</dbReference>
<dbReference type="InterPro" id="IPR006565">
    <property type="entry name" value="BTP"/>
</dbReference>
<evidence type="ECO:0000256" key="2">
    <source>
        <dbReference type="ARBA" id="ARBA00023015"/>
    </source>
</evidence>
<proteinExistence type="predicted"/>
<feature type="region of interest" description="Disordered" evidence="7">
    <location>
        <begin position="197"/>
        <end position="227"/>
    </location>
</feature>
<accession>A0A0L6V425</accession>
<dbReference type="GO" id="GO:0005198">
    <property type="term" value="F:structural molecule activity"/>
    <property type="evidence" value="ECO:0007669"/>
    <property type="project" value="TreeGrafter"/>
</dbReference>
<sequence length="746" mass="84133">MKFLLELIQSQSNDASELVALSTDARESGLRVRRKHLTKKLLFTSSLIPWRGSPMNLDRTSPNATAFLSRVRKADAPDYYDVIKRPMDLGTVLKKVKGGVYKTKSSFNDDLELIWTNCFTYNLDMNHHLRAAAESLRKKAQDLLKFVSEPSITRPTPNGTSQPASRPAHPVPTPSSPSATQNLPLLGLKLAEERWRKTERGRSTITEEAHLESENVPVSPNLEQNQPHVPQNSFAIPTSQSELRFEQRKALIRDPERMWNWFESREDGPFQIVEADMLMTGLPALPFAPRSIPKPRERNKDKKKEHEQTVTEGGLKKPISNNIKTLWEIKKVYQKLSSLLMGNPLRGEMGTDTNIEEEERARPVGSDDNGSDEEEEVDPQPAKFFNNLPATEVYETCMAKSAAQNAMFQIISMMITHVGFDASHTGVLHCLTEIAIQYLCNIGRTLHFFADRFSPMLSASEMIYQTLRANGISGLDELESYVKDDVDKYGNKLNDLLRRLQAGYGNGLAGTAAKVIGDEDFFSRDGEALMTGEFTSELGEDFFGLRDIGLDSELGLSSLRIPSRLFHGRPKPNADEGSAQETELSEDDEKLVRPRKKDDADWNPLCFSFLWLDRDQPAPEPRFVKPPEFIPLQAEWIEEQIGLLQPIYKARFETKDFKLKDDDQVTRLPKIIRPKVPPSGKIPIKRKALQSSQSNNKTSEPSQNANKKVKLDTNPLTLPSDHPNPHTNSTIGPLTNHARNEDIIMK</sequence>
<protein>
    <recommendedName>
        <fullName evidence="8">Bromo domain-containing protein</fullName>
    </recommendedName>
</protein>
<dbReference type="SUPFAM" id="SSF47370">
    <property type="entry name" value="Bromodomain"/>
    <property type="match status" value="1"/>
</dbReference>
<dbReference type="Pfam" id="PF00439">
    <property type="entry name" value="Bromodomain"/>
    <property type="match status" value="1"/>
</dbReference>
<dbReference type="GO" id="GO:0046982">
    <property type="term" value="F:protein heterodimerization activity"/>
    <property type="evidence" value="ECO:0007669"/>
    <property type="project" value="InterPro"/>
</dbReference>
<evidence type="ECO:0000256" key="5">
    <source>
        <dbReference type="ARBA" id="ARBA00023242"/>
    </source>
</evidence>
<keyword evidence="2" id="KW-0805">Transcription regulation</keyword>
<evidence type="ECO:0000256" key="7">
    <source>
        <dbReference type="SAM" id="MobiDB-lite"/>
    </source>
</evidence>
<dbReference type="PROSITE" id="PS00633">
    <property type="entry name" value="BROMODOMAIN_1"/>
    <property type="match status" value="1"/>
</dbReference>
<feature type="region of interest" description="Disordered" evidence="7">
    <location>
        <begin position="344"/>
        <end position="381"/>
    </location>
</feature>
<dbReference type="AlphaFoldDB" id="A0A0L6V425"/>
<feature type="compositionally biased region" description="Acidic residues" evidence="7">
    <location>
        <begin position="369"/>
        <end position="378"/>
    </location>
</feature>
<dbReference type="CDD" id="cd22927">
    <property type="entry name" value="HFD_SPT7"/>
    <property type="match status" value="1"/>
</dbReference>
<feature type="domain" description="Bromo" evidence="8">
    <location>
        <begin position="59"/>
        <end position="129"/>
    </location>
</feature>
<dbReference type="VEuPathDB" id="FungiDB:VP01_2657g4"/>
<evidence type="ECO:0000256" key="6">
    <source>
        <dbReference type="PROSITE-ProRule" id="PRU00035"/>
    </source>
</evidence>
<dbReference type="GO" id="GO:0006325">
    <property type="term" value="P:chromatin organization"/>
    <property type="evidence" value="ECO:0007669"/>
    <property type="project" value="UniProtKB-ARBA"/>
</dbReference>
<feature type="region of interest" description="Disordered" evidence="7">
    <location>
        <begin position="286"/>
        <end position="316"/>
    </location>
</feature>
<dbReference type="STRING" id="27349.A0A0L6V425"/>
<dbReference type="Proteomes" id="UP000037035">
    <property type="component" value="Unassembled WGS sequence"/>
</dbReference>
<dbReference type="GO" id="GO:0046695">
    <property type="term" value="C:SLIK (SAGA-like) complex"/>
    <property type="evidence" value="ECO:0007669"/>
    <property type="project" value="InterPro"/>
</dbReference>
<dbReference type="EMBL" id="LAVV01007565">
    <property type="protein sequence ID" value="KNZ55526.1"/>
    <property type="molecule type" value="Genomic_DNA"/>
</dbReference>
<dbReference type="GO" id="GO:0006357">
    <property type="term" value="P:regulation of transcription by RNA polymerase II"/>
    <property type="evidence" value="ECO:0007669"/>
    <property type="project" value="TreeGrafter"/>
</dbReference>
<dbReference type="InterPro" id="IPR037782">
    <property type="entry name" value="Spt7"/>
</dbReference>
<evidence type="ECO:0000313" key="10">
    <source>
        <dbReference type="Proteomes" id="UP000037035"/>
    </source>
</evidence>
<reference evidence="9 10" key="1">
    <citation type="submission" date="2015-08" db="EMBL/GenBank/DDBJ databases">
        <title>Next Generation Sequencing and Analysis of the Genome of Puccinia sorghi L Schw, the Causal Agent of Maize Common Rust.</title>
        <authorList>
            <person name="Rochi L."/>
            <person name="Burguener G."/>
            <person name="Darino M."/>
            <person name="Turjanski A."/>
            <person name="Kreff E."/>
            <person name="Dieguez M.J."/>
            <person name="Sacco F."/>
        </authorList>
    </citation>
    <scope>NUCLEOTIDE SEQUENCE [LARGE SCALE GENOMIC DNA]</scope>
    <source>
        <strain evidence="9 10">RO10H11247</strain>
    </source>
</reference>
<dbReference type="GO" id="GO:0000124">
    <property type="term" value="C:SAGA complex"/>
    <property type="evidence" value="ECO:0007669"/>
    <property type="project" value="InterPro"/>
</dbReference>
<dbReference type="SMART" id="SM00297">
    <property type="entry name" value="BROMO"/>
    <property type="match status" value="1"/>
</dbReference>
<dbReference type="PANTHER" id="PTHR47343">
    <property type="entry name" value="TRANSCRIPTIONAL ACTIVATOR SPT7"/>
    <property type="match status" value="1"/>
</dbReference>
<name>A0A0L6V425_9BASI</name>
<keyword evidence="5" id="KW-0539">Nucleus</keyword>
<gene>
    <name evidence="9" type="ORF">VP01_2657g4</name>
</gene>
<feature type="compositionally biased region" description="Basic and acidic residues" evidence="7">
    <location>
        <begin position="197"/>
        <end position="213"/>
    </location>
</feature>
<dbReference type="GO" id="GO:0005634">
    <property type="term" value="C:nucleus"/>
    <property type="evidence" value="ECO:0007669"/>
    <property type="project" value="UniProtKB-SubCell"/>
</dbReference>
<keyword evidence="10" id="KW-1185">Reference proteome</keyword>
<feature type="compositionally biased region" description="Polar residues" evidence="7">
    <location>
        <begin position="216"/>
        <end position="227"/>
    </location>
</feature>
<feature type="compositionally biased region" description="Polar residues" evidence="7">
    <location>
        <begin position="150"/>
        <end position="164"/>
    </location>
</feature>
<feature type="region of interest" description="Disordered" evidence="7">
    <location>
        <begin position="673"/>
        <end position="746"/>
    </location>
</feature>
<organism evidence="9 10">
    <name type="scientific">Puccinia sorghi</name>
    <dbReference type="NCBI Taxonomy" id="27349"/>
    <lineage>
        <taxon>Eukaryota</taxon>
        <taxon>Fungi</taxon>
        <taxon>Dikarya</taxon>
        <taxon>Basidiomycota</taxon>
        <taxon>Pucciniomycotina</taxon>
        <taxon>Pucciniomycetes</taxon>
        <taxon>Pucciniales</taxon>
        <taxon>Pucciniaceae</taxon>
        <taxon>Puccinia</taxon>
    </lineage>
</organism>
<dbReference type="InterPro" id="IPR001487">
    <property type="entry name" value="Bromodomain"/>
</dbReference>
<keyword evidence="4" id="KW-0804">Transcription</keyword>